<dbReference type="SUPFAM" id="SSF53067">
    <property type="entry name" value="Actin-like ATPase domain"/>
    <property type="match status" value="1"/>
</dbReference>
<dbReference type="PROSITE" id="PS50103">
    <property type="entry name" value="ZF_C3H1"/>
    <property type="match status" value="1"/>
</dbReference>
<keyword evidence="3" id="KW-0862">Zinc</keyword>
<dbReference type="AlphaFoldDB" id="A0AAU9T7Q2"/>
<organism evidence="7 8">
    <name type="scientific">Thlaspi arvense</name>
    <name type="common">Field penny-cress</name>
    <dbReference type="NCBI Taxonomy" id="13288"/>
    <lineage>
        <taxon>Eukaryota</taxon>
        <taxon>Viridiplantae</taxon>
        <taxon>Streptophyta</taxon>
        <taxon>Embryophyta</taxon>
        <taxon>Tracheophyta</taxon>
        <taxon>Spermatophyta</taxon>
        <taxon>Magnoliopsida</taxon>
        <taxon>eudicotyledons</taxon>
        <taxon>Gunneridae</taxon>
        <taxon>Pentapetalae</taxon>
        <taxon>rosids</taxon>
        <taxon>malvids</taxon>
        <taxon>Brassicales</taxon>
        <taxon>Brassicaceae</taxon>
        <taxon>Thlaspideae</taxon>
        <taxon>Thlaspi</taxon>
    </lineage>
</organism>
<dbReference type="Pfam" id="PF00012">
    <property type="entry name" value="HSP70"/>
    <property type="match status" value="1"/>
</dbReference>
<evidence type="ECO:0000256" key="5">
    <source>
        <dbReference type="SAM" id="MobiDB-lite"/>
    </source>
</evidence>
<evidence type="ECO:0000259" key="6">
    <source>
        <dbReference type="PROSITE" id="PS50103"/>
    </source>
</evidence>
<dbReference type="GO" id="GO:0005524">
    <property type="term" value="F:ATP binding"/>
    <property type="evidence" value="ECO:0007669"/>
    <property type="project" value="UniProtKB-KW"/>
</dbReference>
<feature type="compositionally biased region" description="Basic residues" evidence="5">
    <location>
        <begin position="684"/>
        <end position="694"/>
    </location>
</feature>
<feature type="domain" description="C3H1-type" evidence="6">
    <location>
        <begin position="278"/>
        <end position="300"/>
    </location>
</feature>
<gene>
    <name evidence="7" type="ORF">TAV2_LOCUS25660</name>
</gene>
<feature type="compositionally biased region" description="Polar residues" evidence="5">
    <location>
        <begin position="1"/>
        <end position="16"/>
    </location>
</feature>
<dbReference type="Gene3D" id="2.30.30.1190">
    <property type="match status" value="1"/>
</dbReference>
<keyword evidence="8" id="KW-1185">Reference proteome</keyword>
<feature type="region of interest" description="Disordered" evidence="5">
    <location>
        <begin position="670"/>
        <end position="694"/>
    </location>
</feature>
<name>A0AAU9T7Q2_THLAR</name>
<dbReference type="SMART" id="SM00356">
    <property type="entry name" value="ZnF_C3H1"/>
    <property type="match status" value="1"/>
</dbReference>
<feature type="region of interest" description="Disordered" evidence="5">
    <location>
        <begin position="861"/>
        <end position="881"/>
    </location>
</feature>
<keyword evidence="2" id="KW-0067">ATP-binding</keyword>
<dbReference type="InterPro" id="IPR043129">
    <property type="entry name" value="ATPase_NBD"/>
</dbReference>
<evidence type="ECO:0000313" key="8">
    <source>
        <dbReference type="Proteomes" id="UP000836841"/>
    </source>
</evidence>
<keyword evidence="3" id="KW-0863">Zinc-finger</keyword>
<evidence type="ECO:0000256" key="2">
    <source>
        <dbReference type="ARBA" id="ARBA00022840"/>
    </source>
</evidence>
<dbReference type="InterPro" id="IPR000571">
    <property type="entry name" value="Znf_CCCH"/>
</dbReference>
<dbReference type="PANTHER" id="PTHR19375">
    <property type="entry name" value="HEAT SHOCK PROTEIN 70KDA"/>
    <property type="match status" value="1"/>
</dbReference>
<dbReference type="InterPro" id="IPR038765">
    <property type="entry name" value="Papain-like_cys_pep_sf"/>
</dbReference>
<keyword evidence="3" id="KW-0479">Metal-binding</keyword>
<evidence type="ECO:0000313" key="7">
    <source>
        <dbReference type="EMBL" id="CAH2079856.1"/>
    </source>
</evidence>
<evidence type="ECO:0000256" key="1">
    <source>
        <dbReference type="ARBA" id="ARBA00022741"/>
    </source>
</evidence>
<dbReference type="SUPFAM" id="SSF54001">
    <property type="entry name" value="Cysteine proteinases"/>
    <property type="match status" value="1"/>
</dbReference>
<protein>
    <recommendedName>
        <fullName evidence="6">C3H1-type domain-containing protein</fullName>
    </recommendedName>
</protein>
<dbReference type="Gene3D" id="3.30.420.40">
    <property type="match status" value="1"/>
</dbReference>
<dbReference type="Gene3D" id="3.90.640.10">
    <property type="entry name" value="Actin, Chain A, domain 4"/>
    <property type="match status" value="1"/>
</dbReference>
<sequence length="881" mass="100064">MSSTEENLGEITNSSLDAKDDELSKNVGDVVVRPVSEEEESLDAEKDSDPLNTLPSDAAQILPLLKKRLLNNEIQRDPLNTLPSDASQILPLLQNLLQDNEIHRERLMGFIQLYAADRNAIDGEQIATETDLLSEVHFLEQSVEKLKEEVENQKQANADVYMRHGKIATVNTGVDFSETVTRARIEELNNDLLRKTMGPVRKALDDAGMQKSQIEESVLVGGSTIIPNVQQLLQDMFQSLKTKLNAQKICYRRKASVLVLGSGRGYARSNNNVKEVLPCLFFAKGRCRKGALCRYSHAEESSTESEEEDETMMNIPIMSTLLAKLPDGLRRKLKESVSKSISRKIAEICLGPRYRSIEERVPLRLHASEDYLIVYYSTSSELPDGLVEDETGEGSRRGDRIREAIGGIRDQDTHDICWTYALTDLVSGTRVLHGLDEEYRPLCTWYLSQYVDAKEYSDTTEREGHRCFPCSMEMGLAYIQQHGVPREQEGMDSFDCKDTRLLYEEEELFKISAMYRYNTIEEALVRLRTHPVGATLYCFEGWDDAEKIYRGPYNDGAKLEGVHAVIMYDIRWMDNELVIMCKASNGEDLGFSGCIAVSFKVMMVIAAKNPTEENSNFHRCHVNPHHLLSDFYSVDMAYREKRFDKEDPKQIKEKEKFKVNIEDYGWQKLPPKIQKQKRQEQQRPSKRQKQHQRVALKSSLCSTMNTLPSDAAQILPLLNNEIQRERLIQLYDPAAAADRNAIDGEQIATETDLLSEVHFLEQSVEKLKEEVENQKKANAEDPLNTLPSDASQILPLLQNLLHDNEIQRARLIGLIQLYDPAAAADRNAIDGEQIATETDLLSEVHFLGQSVEKLKEEVENQKQANAELEEEISRLTKSSDP</sequence>
<dbReference type="GO" id="GO:0008270">
    <property type="term" value="F:zinc ion binding"/>
    <property type="evidence" value="ECO:0007669"/>
    <property type="project" value="UniProtKB-KW"/>
</dbReference>
<dbReference type="InterPro" id="IPR013126">
    <property type="entry name" value="Hsp_70_fam"/>
</dbReference>
<keyword evidence="1" id="KW-0547">Nucleotide-binding</keyword>
<feature type="region of interest" description="Disordered" evidence="5">
    <location>
        <begin position="1"/>
        <end position="55"/>
    </location>
</feature>
<evidence type="ECO:0000256" key="4">
    <source>
        <dbReference type="SAM" id="Coils"/>
    </source>
</evidence>
<feature type="zinc finger region" description="C3H1-type" evidence="3">
    <location>
        <begin position="278"/>
        <end position="300"/>
    </location>
</feature>
<evidence type="ECO:0000256" key="3">
    <source>
        <dbReference type="PROSITE-ProRule" id="PRU00723"/>
    </source>
</evidence>
<reference evidence="7 8" key="1">
    <citation type="submission" date="2022-03" db="EMBL/GenBank/DDBJ databases">
        <authorList>
            <person name="Nunn A."/>
            <person name="Chopra R."/>
            <person name="Nunn A."/>
            <person name="Contreras Garrido A."/>
        </authorList>
    </citation>
    <scope>NUCLEOTIDE SEQUENCE [LARGE SCALE GENOMIC DNA]</scope>
</reference>
<feature type="coiled-coil region" evidence="4">
    <location>
        <begin position="750"/>
        <end position="780"/>
    </location>
</feature>
<keyword evidence="4" id="KW-0175">Coiled coil</keyword>
<dbReference type="Gene3D" id="3.90.70.10">
    <property type="entry name" value="Cysteine proteinases"/>
    <property type="match status" value="1"/>
</dbReference>
<feature type="coiled-coil region" evidence="4">
    <location>
        <begin position="129"/>
        <end position="163"/>
    </location>
</feature>
<accession>A0AAU9T7Q2</accession>
<dbReference type="EMBL" id="OU466863">
    <property type="protein sequence ID" value="CAH2079856.1"/>
    <property type="molecule type" value="Genomic_DNA"/>
</dbReference>
<dbReference type="Proteomes" id="UP000836841">
    <property type="component" value="Chromosome 7"/>
</dbReference>
<dbReference type="GO" id="GO:0140662">
    <property type="term" value="F:ATP-dependent protein folding chaperone"/>
    <property type="evidence" value="ECO:0007669"/>
    <property type="project" value="InterPro"/>
</dbReference>
<proteinExistence type="predicted"/>
<feature type="compositionally biased region" description="Basic and acidic residues" evidence="5">
    <location>
        <begin position="871"/>
        <end position="881"/>
    </location>
</feature>